<dbReference type="KEGG" id="gcr:GcLGCM259_2504"/>
<keyword evidence="3" id="KW-1185">Reference proteome</keyword>
<dbReference type="GO" id="GO:0070221">
    <property type="term" value="P:sulfide oxidation, using sulfide:quinone oxidoreductase"/>
    <property type="evidence" value="ECO:0007669"/>
    <property type="project" value="TreeGrafter"/>
</dbReference>
<dbReference type="PANTHER" id="PTHR10632:SF2">
    <property type="entry name" value="SULFIDE:QUINONE OXIDOREDUCTASE, MITOCHONDRIAL"/>
    <property type="match status" value="1"/>
</dbReference>
<dbReference type="InterPro" id="IPR023753">
    <property type="entry name" value="FAD/NAD-binding_dom"/>
</dbReference>
<evidence type="ECO:0000313" key="3">
    <source>
        <dbReference type="Proteomes" id="UP000307000"/>
    </source>
</evidence>
<accession>A0A5B7WVY2</accession>
<dbReference type="PANTHER" id="PTHR10632">
    <property type="entry name" value="SULFIDE:QUINONE OXIDOREDUCTASE"/>
    <property type="match status" value="1"/>
</dbReference>
<dbReference type="Pfam" id="PF07992">
    <property type="entry name" value="Pyr_redox_2"/>
    <property type="match status" value="1"/>
</dbReference>
<dbReference type="InterPro" id="IPR036188">
    <property type="entry name" value="FAD/NAD-bd_sf"/>
</dbReference>
<evidence type="ECO:0000259" key="1">
    <source>
        <dbReference type="Pfam" id="PF07992"/>
    </source>
</evidence>
<dbReference type="Proteomes" id="UP000307000">
    <property type="component" value="Chromosome"/>
</dbReference>
<organism evidence="2 3">
    <name type="scientific">Glutamicibacter creatinolyticus</name>
    <dbReference type="NCBI Taxonomy" id="162496"/>
    <lineage>
        <taxon>Bacteria</taxon>
        <taxon>Bacillati</taxon>
        <taxon>Actinomycetota</taxon>
        <taxon>Actinomycetes</taxon>
        <taxon>Micrococcales</taxon>
        <taxon>Micrococcaceae</taxon>
        <taxon>Glutamicibacter</taxon>
    </lineage>
</organism>
<proteinExistence type="predicted"/>
<feature type="domain" description="FAD/NAD(P)-binding" evidence="1">
    <location>
        <begin position="6"/>
        <end position="124"/>
    </location>
</feature>
<dbReference type="GO" id="GO:0070224">
    <property type="term" value="F:sulfide:quinone oxidoreductase activity"/>
    <property type="evidence" value="ECO:0007669"/>
    <property type="project" value="TreeGrafter"/>
</dbReference>
<gene>
    <name evidence="2" type="ORF">GcLGCM259_2504</name>
</gene>
<protein>
    <submittedName>
        <fullName evidence="2">Pyridine nucleotide-disulfide oxidoreductase</fullName>
    </submittedName>
</protein>
<dbReference type="Gene3D" id="3.50.50.60">
    <property type="entry name" value="FAD/NAD(P)-binding domain"/>
    <property type="match status" value="2"/>
</dbReference>
<evidence type="ECO:0000313" key="2">
    <source>
        <dbReference type="EMBL" id="QCY48211.1"/>
    </source>
</evidence>
<reference evidence="2 3" key="1">
    <citation type="submission" date="2018-12" db="EMBL/GenBank/DDBJ databases">
        <title>Complete Genome Sequence of Glutamicibacter creatinolyticus strain LGCM259,isolated from an abscess of a 12-year-old mare in Italy.</title>
        <authorList>
            <person name="Santos R.G."/>
            <person name="Silva A.L."/>
            <person name="Seyffert N."/>
            <person name="Castro T.L.P."/>
            <person name="Attili A.R."/>
            <person name="Rifici C."/>
            <person name="Mazzullo G."/>
            <person name="Brenig B."/>
            <person name="Venanzi F."/>
            <person name="Azevedo V."/>
        </authorList>
    </citation>
    <scope>NUCLEOTIDE SEQUENCE [LARGE SCALE GENOMIC DNA]</scope>
    <source>
        <strain evidence="2 3">LGCM 259</strain>
    </source>
</reference>
<dbReference type="InterPro" id="IPR015904">
    <property type="entry name" value="Sulphide_quinone_reductase"/>
</dbReference>
<sequence length="397" mass="44039">MSSVKHDVVVIGGGNAGISVAARMLRKGKLDVAIVEPRDQHFFQPLFSHIAAGAAKMSEAVRPQHSVMPKQARWIQNRVTHVQPEENSVLLADGTQVEYKQLIVCPGLQLDFNAIPGLPQAMDGVTGSSDYDPALVTRTWSMIEGLSKGTAVFVQPPGPAKCAGAAQKVAYMACDYWRSVGRLADIEVHLVVPSPTVFGMPDVDAELNRKIREYGIELHTSSTLESVNAETRSVNLDAGAEKVTLSYDLLHVVPPQSAPDWLKATDLPRPETYGGFVDVDDQHLRHRRYRNVWSLGDAAGSSNSKSGGALRKQTKVVALNVLDVLAGKEPRHSYNGYSVCPFTLSRGTAFFAEFDQQYRPMKSYPVLKMAKERRWQWVMDRWIFPQIYWHMILKGRA</sequence>
<dbReference type="AlphaFoldDB" id="A0A5B7WVY2"/>
<name>A0A5B7WVY2_9MICC</name>
<dbReference type="EMBL" id="CP034412">
    <property type="protein sequence ID" value="QCY48211.1"/>
    <property type="molecule type" value="Genomic_DNA"/>
</dbReference>
<dbReference type="RefSeq" id="WP_138926844.1">
    <property type="nucleotide sequence ID" value="NZ_CP034412.1"/>
</dbReference>
<dbReference type="SUPFAM" id="SSF51905">
    <property type="entry name" value="FAD/NAD(P)-binding domain"/>
    <property type="match status" value="2"/>
</dbReference>
<dbReference type="GO" id="GO:0071949">
    <property type="term" value="F:FAD binding"/>
    <property type="evidence" value="ECO:0007669"/>
    <property type="project" value="TreeGrafter"/>
</dbReference>
<dbReference type="PRINTS" id="PR00420">
    <property type="entry name" value="RNGMNOXGNASE"/>
</dbReference>